<dbReference type="Pfam" id="PF09249">
    <property type="entry name" value="tRNA_NucTransf2"/>
    <property type="match status" value="1"/>
</dbReference>
<evidence type="ECO:0000256" key="6">
    <source>
        <dbReference type="ARBA" id="ARBA00022800"/>
    </source>
</evidence>
<comment type="miscellaneous">
    <text evidence="12">A single active site specifically recognizes both ATP and CTP and is responsible for their addition.</text>
</comment>
<dbReference type="Gene3D" id="1.10.1410.30">
    <property type="entry name" value="CCA tRNA nucleotidyltransferase, domain 2"/>
    <property type="match status" value="1"/>
</dbReference>
<feature type="binding site" evidence="12">
    <location>
        <position position="159"/>
    </location>
    <ligand>
        <name>CTP</name>
        <dbReference type="ChEBI" id="CHEBI:37563"/>
    </ligand>
</feature>
<comment type="catalytic activity">
    <reaction evidence="12">
        <text>a tRNA with a 3' CCA end + 2 CTP + ATP = a tRNA with a 3' CCACCA end + 3 diphosphate</text>
        <dbReference type="Rhea" id="RHEA:76235"/>
        <dbReference type="Rhea" id="RHEA-COMP:10468"/>
        <dbReference type="Rhea" id="RHEA-COMP:18655"/>
        <dbReference type="ChEBI" id="CHEBI:30616"/>
        <dbReference type="ChEBI" id="CHEBI:33019"/>
        <dbReference type="ChEBI" id="CHEBI:37563"/>
        <dbReference type="ChEBI" id="CHEBI:83071"/>
        <dbReference type="ChEBI" id="CHEBI:195187"/>
    </reaction>
</comment>
<feature type="binding site" evidence="12">
    <location>
        <position position="52"/>
    </location>
    <ligand>
        <name>CTP</name>
        <dbReference type="ChEBI" id="CHEBI:37563"/>
    </ligand>
</feature>
<dbReference type="InterPro" id="IPR042090">
    <property type="entry name" value="CCA_tRNA_nucleotrans_2"/>
</dbReference>
<feature type="binding site" evidence="12">
    <location>
        <position position="63"/>
    </location>
    <ligand>
        <name>Mg(2+)</name>
        <dbReference type="ChEBI" id="CHEBI:18420"/>
    </ligand>
</feature>
<evidence type="ECO:0000259" key="14">
    <source>
        <dbReference type="Pfam" id="PF09249"/>
    </source>
</evidence>
<dbReference type="InterPro" id="IPR008229">
    <property type="entry name" value="CCA-adding_arc"/>
</dbReference>
<keyword evidence="8 12" id="KW-0460">Magnesium</keyword>
<keyword evidence="9 12" id="KW-0694">RNA-binding</keyword>
<dbReference type="SUPFAM" id="SSF81631">
    <property type="entry name" value="PAP/OAS1 substrate-binding domain"/>
    <property type="match status" value="1"/>
</dbReference>
<dbReference type="Gene3D" id="3.30.70.1550">
    <property type="entry name" value="Archaeal tRNA CCA-adding enzyme catalytic domain"/>
    <property type="match status" value="1"/>
</dbReference>
<dbReference type="GO" id="GO:0160016">
    <property type="term" value="F:CCACCA tRNA nucleotidyltransferase activity"/>
    <property type="evidence" value="ECO:0007669"/>
    <property type="project" value="RHEA"/>
</dbReference>
<feature type="binding site" evidence="12">
    <location>
        <position position="61"/>
    </location>
    <ligand>
        <name>Mg(2+)</name>
        <dbReference type="ChEBI" id="CHEBI:18420"/>
    </ligand>
</feature>
<feature type="domain" description="CCA-adding enzyme C-terminal" evidence="15">
    <location>
        <begin position="285"/>
        <end position="426"/>
    </location>
</feature>
<evidence type="ECO:0000313" key="17">
    <source>
        <dbReference type="Proteomes" id="UP000077275"/>
    </source>
</evidence>
<comment type="catalytic activity">
    <reaction evidence="10">
        <text>O-(5'-adenylyl)-L-tyrosyl-[protein] + ATP = O-[5'-(adenylyl-(5'-&gt;3')-adenylyl)]-L-tyrosyl-[protein] + diphosphate</text>
        <dbReference type="Rhea" id="RHEA:66528"/>
        <dbReference type="Rhea" id="RHEA-COMP:13846"/>
        <dbReference type="Rhea" id="RHEA-COMP:17046"/>
        <dbReference type="ChEBI" id="CHEBI:30616"/>
        <dbReference type="ChEBI" id="CHEBI:33019"/>
        <dbReference type="ChEBI" id="CHEBI:83624"/>
        <dbReference type="ChEBI" id="CHEBI:167160"/>
    </reaction>
</comment>
<feature type="binding site" evidence="12">
    <location>
        <position position="52"/>
    </location>
    <ligand>
        <name>ATP</name>
        <dbReference type="ChEBI" id="CHEBI:30616"/>
    </ligand>
</feature>
<comment type="function">
    <text evidence="12">Catalyzes the addition and repair of the essential 3'-terminal CCA sequence in tRNAs without using a nucleic acid template. Adds these three nucleotides in the order of C, C, and A to the tRNA nucleotide-73, using CTP and ATP as substrates and producing inorganic pyrophosphate. tRNA 3'-terminal CCA addition is required both for tRNA processing and repair. Also involved in tRNA surveillance by mediating tandem CCA addition to generate a CCACCA at the 3' terminus of unstable tRNAs. While stable tRNAs receive only 3'-terminal CCA, unstable tRNAs are marked with CCACCA and rapidly degraded.</text>
</comment>
<evidence type="ECO:0000256" key="10">
    <source>
        <dbReference type="ARBA" id="ARBA00047518"/>
    </source>
</evidence>
<protein>
    <recommendedName>
        <fullName evidence="12">CCA-adding enzyme</fullName>
        <ecNumber evidence="12">2.7.7.72</ecNumber>
    </recommendedName>
    <alternativeName>
        <fullName evidence="12">CCA tRNA nucleotidyltransferase</fullName>
    </alternativeName>
    <alternativeName>
        <fullName evidence="12">tRNA CCA-pyrophosphorylase</fullName>
    </alternativeName>
    <alternativeName>
        <fullName evidence="12">tRNA adenylyl-/cytidylyl- transferase</fullName>
    </alternativeName>
    <alternativeName>
        <fullName evidence="12">tRNA nucleotidyltransferase</fullName>
    </alternativeName>
    <alternativeName>
        <fullName evidence="12">tRNA-NT</fullName>
    </alternativeName>
</protein>
<evidence type="ECO:0000256" key="9">
    <source>
        <dbReference type="ARBA" id="ARBA00022884"/>
    </source>
</evidence>
<feature type="binding site" evidence="12">
    <location>
        <position position="116"/>
    </location>
    <ligand>
        <name>Mg(2+)</name>
        <dbReference type="ChEBI" id="CHEBI:18420"/>
    </ligand>
</feature>
<comment type="catalytic activity">
    <reaction evidence="11">
        <text>L-tyrosyl-[protein] + ATP = O-(5'-adenylyl)-L-tyrosyl-[protein] + diphosphate</text>
        <dbReference type="Rhea" id="RHEA:54288"/>
        <dbReference type="Rhea" id="RHEA-COMP:10136"/>
        <dbReference type="Rhea" id="RHEA-COMP:13846"/>
        <dbReference type="ChEBI" id="CHEBI:30616"/>
        <dbReference type="ChEBI" id="CHEBI:33019"/>
        <dbReference type="ChEBI" id="CHEBI:46858"/>
        <dbReference type="ChEBI" id="CHEBI:83624"/>
        <dbReference type="EC" id="2.7.7.108"/>
    </reaction>
</comment>
<dbReference type="AlphaFoldDB" id="A0A166EXM2"/>
<keyword evidence="7 12" id="KW-0067">ATP-binding</keyword>
<dbReference type="InterPro" id="IPR043519">
    <property type="entry name" value="NT_sf"/>
</dbReference>
<comment type="catalytic activity">
    <reaction evidence="12">
        <text>a tRNA precursor + 2 CTP + ATP = a tRNA with a 3' CCA end + 3 diphosphate</text>
        <dbReference type="Rhea" id="RHEA:14433"/>
        <dbReference type="Rhea" id="RHEA-COMP:10465"/>
        <dbReference type="Rhea" id="RHEA-COMP:10468"/>
        <dbReference type="ChEBI" id="CHEBI:30616"/>
        <dbReference type="ChEBI" id="CHEBI:33019"/>
        <dbReference type="ChEBI" id="CHEBI:37563"/>
        <dbReference type="ChEBI" id="CHEBI:74896"/>
        <dbReference type="ChEBI" id="CHEBI:83071"/>
        <dbReference type="EC" id="2.7.7.72"/>
    </reaction>
</comment>
<dbReference type="EMBL" id="LWMW01000064">
    <property type="protein sequence ID" value="KZX17120.1"/>
    <property type="molecule type" value="Genomic_DNA"/>
</dbReference>
<dbReference type="SUPFAM" id="SSF81301">
    <property type="entry name" value="Nucleotidyltransferase"/>
    <property type="match status" value="1"/>
</dbReference>
<evidence type="ECO:0000313" key="16">
    <source>
        <dbReference type="EMBL" id="KZX17120.1"/>
    </source>
</evidence>
<proteinExistence type="inferred from homology"/>
<accession>A0A166EXM2</accession>
<dbReference type="PANTHER" id="PTHR39643:SF1">
    <property type="entry name" value="CCA-ADDING ENZYME"/>
    <property type="match status" value="1"/>
</dbReference>
<evidence type="ECO:0000256" key="5">
    <source>
        <dbReference type="ARBA" id="ARBA00022741"/>
    </source>
</evidence>
<evidence type="ECO:0000259" key="13">
    <source>
        <dbReference type="Pfam" id="PF01909"/>
    </source>
</evidence>
<feature type="binding site" evidence="12">
    <location>
        <position position="49"/>
    </location>
    <ligand>
        <name>ATP</name>
        <dbReference type="ChEBI" id="CHEBI:30616"/>
    </ligand>
</feature>
<feature type="binding site" evidence="12">
    <location>
        <position position="49"/>
    </location>
    <ligand>
        <name>CTP</name>
        <dbReference type="ChEBI" id="CHEBI:37563"/>
    </ligand>
</feature>
<dbReference type="GO" id="GO:0001680">
    <property type="term" value="P:tRNA 3'-terminal CCA addition"/>
    <property type="evidence" value="ECO:0007669"/>
    <property type="project" value="UniProtKB-UniRule"/>
</dbReference>
<keyword evidence="6 12" id="KW-0692">RNA repair</keyword>
<dbReference type="InterPro" id="IPR002934">
    <property type="entry name" value="Polymerase_NTP_transf_dom"/>
</dbReference>
<feature type="domain" description="tRNA nucleotidyltransferase substrate binding" evidence="14">
    <location>
        <begin position="154"/>
        <end position="264"/>
    </location>
</feature>
<keyword evidence="2 12" id="KW-0819">tRNA processing</keyword>
<keyword evidence="5 12" id="KW-0547">Nucleotide-binding</keyword>
<dbReference type="InterPro" id="IPR006116">
    <property type="entry name" value="NT_2-5OAS_ClassI-CCAase"/>
</dbReference>
<feature type="binding site" evidence="12">
    <location>
        <position position="168"/>
    </location>
    <ligand>
        <name>CTP</name>
        <dbReference type="ChEBI" id="CHEBI:37563"/>
    </ligand>
</feature>
<dbReference type="NCBIfam" id="TIGR03671">
    <property type="entry name" value="cca_archaeal"/>
    <property type="match status" value="1"/>
</dbReference>
<dbReference type="InterPro" id="IPR015329">
    <property type="entry name" value="tRNA_NucTransf2"/>
</dbReference>
<dbReference type="GO" id="GO:0005524">
    <property type="term" value="F:ATP binding"/>
    <property type="evidence" value="ECO:0007669"/>
    <property type="project" value="UniProtKB-UniRule"/>
</dbReference>
<comment type="similarity">
    <text evidence="12">Belongs to the tRNA nucleotidyltransferase/poly(A) polymerase family. Archaeal CCA-adding enzyme subfamily.</text>
</comment>
<dbReference type="RefSeq" id="WP_067258114.1">
    <property type="nucleotide sequence ID" value="NZ_LWMW01000064.1"/>
</dbReference>
<evidence type="ECO:0000256" key="3">
    <source>
        <dbReference type="ARBA" id="ARBA00022695"/>
    </source>
</evidence>
<dbReference type="PANTHER" id="PTHR39643">
    <property type="entry name" value="CCA-ADDING ENZYME"/>
    <property type="match status" value="1"/>
</dbReference>
<organism evidence="16 17">
    <name type="scientific">Methanobrevibacter cuticularis</name>
    <dbReference type="NCBI Taxonomy" id="47311"/>
    <lineage>
        <taxon>Archaea</taxon>
        <taxon>Methanobacteriati</taxon>
        <taxon>Methanobacteriota</taxon>
        <taxon>Methanomada group</taxon>
        <taxon>Methanobacteria</taxon>
        <taxon>Methanobacteriales</taxon>
        <taxon>Methanobacteriaceae</taxon>
        <taxon>Methanobrevibacter</taxon>
    </lineage>
</organism>
<evidence type="ECO:0000256" key="7">
    <source>
        <dbReference type="ARBA" id="ARBA00022840"/>
    </source>
</evidence>
<keyword evidence="4 12" id="KW-0479">Metal-binding</keyword>
<keyword evidence="17" id="KW-1185">Reference proteome</keyword>
<feature type="binding site" evidence="12">
    <location>
        <position position="168"/>
    </location>
    <ligand>
        <name>ATP</name>
        <dbReference type="ChEBI" id="CHEBI:30616"/>
    </ligand>
</feature>
<dbReference type="Gene3D" id="3.30.460.10">
    <property type="entry name" value="Beta Polymerase, domain 2"/>
    <property type="match status" value="1"/>
</dbReference>
<dbReference type="GO" id="GO:0042245">
    <property type="term" value="P:RNA repair"/>
    <property type="evidence" value="ECO:0007669"/>
    <property type="project" value="UniProtKB-KW"/>
</dbReference>
<evidence type="ECO:0000256" key="4">
    <source>
        <dbReference type="ARBA" id="ARBA00022723"/>
    </source>
</evidence>
<dbReference type="SUPFAM" id="SSF55003">
    <property type="entry name" value="PAP/Archaeal CCA-adding enzyme, C-terminal domain"/>
    <property type="match status" value="1"/>
</dbReference>
<evidence type="ECO:0000256" key="1">
    <source>
        <dbReference type="ARBA" id="ARBA00022679"/>
    </source>
</evidence>
<dbReference type="CDD" id="cd05400">
    <property type="entry name" value="NT_2-5OAS_ClassI-CCAase"/>
    <property type="match status" value="1"/>
</dbReference>
<evidence type="ECO:0000256" key="2">
    <source>
        <dbReference type="ARBA" id="ARBA00022694"/>
    </source>
</evidence>
<dbReference type="PATRIC" id="fig|47311.3.peg.393"/>
<keyword evidence="3 12" id="KW-0548">Nucleotidyltransferase</keyword>
<dbReference type="Pfam" id="PF01909">
    <property type="entry name" value="NTP_transf_2"/>
    <property type="match status" value="1"/>
</dbReference>
<evidence type="ECO:0000256" key="12">
    <source>
        <dbReference type="HAMAP-Rule" id="MF_01264"/>
    </source>
</evidence>
<evidence type="ECO:0000259" key="15">
    <source>
        <dbReference type="Pfam" id="PF21133"/>
    </source>
</evidence>
<dbReference type="InterPro" id="IPR048833">
    <property type="entry name" value="CAA_C"/>
</dbReference>
<dbReference type="Proteomes" id="UP000077275">
    <property type="component" value="Unassembled WGS sequence"/>
</dbReference>
<dbReference type="GO" id="GO:0004810">
    <property type="term" value="F:CCA tRNA nucleotidyltransferase activity"/>
    <property type="evidence" value="ECO:0007669"/>
    <property type="project" value="UniProtKB-UniRule"/>
</dbReference>
<feature type="domain" description="Polymerase nucleotidyl transferase" evidence="13">
    <location>
        <begin position="31"/>
        <end position="138"/>
    </location>
</feature>
<sequence length="459" mass="52937">MNYDNILKDIEPNKEEIAKVHGIAYDVIEYINNKAKEENIDAIAKLVGSVAKGTWLSGNADIDIFINFPLETKEEELKEKGLYLAYECNNALNGIAEEHYASHPYITSHINGCKVDIVPCYNIKDAEELKSAVDRTLLHTNYILANLKEEQKKEVLLLKKFMKEVGVYGSEFKVGGFAGYLCEILILQYETFENTLKKTSHWKKNTIIDLENYGTSKKFKEPLIAIDPTDKNRNVGAALTTQKMGEFIASSRNFIKDPKIDYFYPKKTTTPNKEELKNLFQDRESKTLSLTFNIPDIPIDNLYPQIKKTSVSLKEKLEFEGFNVINSSYWTDEKKIAIIIIELDTWTQSKYKIHEGPKIWNKEASTEFLAIHGNDCYLKGEQWVLKKPRTIRTPEEYINFVLKKDNIHILKLGKNLKDLIADTYNLAIIEELLLINNYCNNDFLDFLNDYLNPGKLLKR</sequence>
<feature type="binding site" evidence="12">
    <location>
        <position position="139"/>
    </location>
    <ligand>
        <name>CTP</name>
        <dbReference type="ChEBI" id="CHEBI:37563"/>
    </ligand>
</feature>
<dbReference type="HAMAP" id="MF_01264">
    <property type="entry name" value="CCA_arch"/>
    <property type="match status" value="1"/>
</dbReference>
<dbReference type="GO" id="GO:0000287">
    <property type="term" value="F:magnesium ion binding"/>
    <property type="evidence" value="ECO:0007669"/>
    <property type="project" value="UniProtKB-UniRule"/>
</dbReference>
<dbReference type="PIRSF" id="PIRSF005335">
    <property type="entry name" value="CCA_arch"/>
    <property type="match status" value="1"/>
</dbReference>
<dbReference type="Gene3D" id="3.30.70.590">
    <property type="entry name" value="Poly(A) polymerase predicted RNA binding domain"/>
    <property type="match status" value="1"/>
</dbReference>
<comment type="cofactor">
    <cofactor evidence="12">
        <name>Mg(2+)</name>
        <dbReference type="ChEBI" id="CHEBI:18420"/>
    </cofactor>
</comment>
<dbReference type="InterPro" id="IPR011068">
    <property type="entry name" value="NuclTrfase_I-like_C"/>
</dbReference>
<comment type="caution">
    <text evidence="16">The sequence shown here is derived from an EMBL/GenBank/DDBJ whole genome shotgun (WGS) entry which is preliminary data.</text>
</comment>
<dbReference type="GO" id="GO:0000049">
    <property type="term" value="F:tRNA binding"/>
    <property type="evidence" value="ECO:0007669"/>
    <property type="project" value="UniProtKB-UniRule"/>
</dbReference>
<comment type="subunit">
    <text evidence="12">Homodimer.</text>
</comment>
<dbReference type="STRING" id="47311.MBCUT_03520"/>
<dbReference type="GO" id="GO:0070733">
    <property type="term" value="F:AMPylase activity"/>
    <property type="evidence" value="ECO:0007669"/>
    <property type="project" value="UniProtKB-EC"/>
</dbReference>
<feature type="binding site" evidence="12">
    <location>
        <position position="159"/>
    </location>
    <ligand>
        <name>ATP</name>
        <dbReference type="ChEBI" id="CHEBI:30616"/>
    </ligand>
</feature>
<dbReference type="Pfam" id="PF21133">
    <property type="entry name" value="CAA_C"/>
    <property type="match status" value="1"/>
</dbReference>
<evidence type="ECO:0000256" key="11">
    <source>
        <dbReference type="ARBA" id="ARBA00048696"/>
    </source>
</evidence>
<keyword evidence="1 12" id="KW-0808">Transferase</keyword>
<name>A0A166EXM2_9EURY</name>
<dbReference type="EC" id="2.7.7.72" evidence="12"/>
<gene>
    <name evidence="12" type="primary">cca</name>
    <name evidence="16" type="ORF">MBCUT_03520</name>
</gene>
<reference evidence="16 17" key="1">
    <citation type="submission" date="2016-04" db="EMBL/GenBank/DDBJ databases">
        <title>Genome sequence of Methanobrevibacter cuticularis DSM 11139.</title>
        <authorList>
            <person name="Poehlein A."/>
            <person name="Seedorf H."/>
            <person name="Daniel R."/>
        </authorList>
    </citation>
    <scope>NUCLEOTIDE SEQUENCE [LARGE SCALE GENOMIC DNA]</scope>
    <source>
        <strain evidence="16 17">DSM 11139</strain>
    </source>
</reference>
<feature type="binding site" evidence="12">
    <location>
        <position position="139"/>
    </location>
    <ligand>
        <name>ATP</name>
        <dbReference type="ChEBI" id="CHEBI:30616"/>
    </ligand>
</feature>
<dbReference type="OrthoDB" id="7378at2157"/>
<evidence type="ECO:0000256" key="8">
    <source>
        <dbReference type="ARBA" id="ARBA00022842"/>
    </source>
</evidence>